<protein>
    <submittedName>
        <fullName evidence="1">Uncharacterized protein</fullName>
    </submittedName>
</protein>
<sequence length="218" mass="24756">MRTAAVQQGLVHKDPDVDAIFRLLHADKKSGLDEKFNDIAPPVALEAGYFVMADDTIFNFWNEIDLTIAFHPSIGNNQADQWWTQDVGLKAAERVVDLFEGKYRNDTVTQAAWTRFGNGFRKTTGTNYNASAALMLKDGWSVSDLADPRRHDQLYGKDGRRAWHQNYNANLYMMHPIKFSFLGDHRTRQIDGDVNGVEEKEAEHHVLGTTTNEEVDDN</sequence>
<reference evidence="1 2" key="1">
    <citation type="submission" date="2015-09" db="EMBL/GenBank/DDBJ databases">
        <title>Draft genome of the parasitic nematode Teladorsagia circumcincta isolate WARC Sus (inbred).</title>
        <authorList>
            <person name="Mitreva M."/>
        </authorList>
    </citation>
    <scope>NUCLEOTIDE SEQUENCE [LARGE SCALE GENOMIC DNA]</scope>
    <source>
        <strain evidence="1 2">S</strain>
    </source>
</reference>
<dbReference type="PANTHER" id="PTHR31362">
    <property type="entry name" value="GLYCOSYLTRANSFERASE STELLO1-RELATED"/>
    <property type="match status" value="1"/>
</dbReference>
<evidence type="ECO:0000313" key="2">
    <source>
        <dbReference type="Proteomes" id="UP000230423"/>
    </source>
</evidence>
<gene>
    <name evidence="1" type="ORF">TELCIR_09769</name>
</gene>
<accession>A0A2G9UDX2</accession>
<proteinExistence type="predicted"/>
<evidence type="ECO:0000313" key="1">
    <source>
        <dbReference type="EMBL" id="PIO68444.1"/>
    </source>
</evidence>
<name>A0A2G9UDX2_TELCI</name>
<dbReference type="OrthoDB" id="5948173at2759"/>
<dbReference type="AlphaFoldDB" id="A0A2G9UDX2"/>
<dbReference type="Proteomes" id="UP000230423">
    <property type="component" value="Unassembled WGS sequence"/>
</dbReference>
<organism evidence="1 2">
    <name type="scientific">Teladorsagia circumcincta</name>
    <name type="common">Brown stomach worm</name>
    <name type="synonym">Ostertagia circumcincta</name>
    <dbReference type="NCBI Taxonomy" id="45464"/>
    <lineage>
        <taxon>Eukaryota</taxon>
        <taxon>Metazoa</taxon>
        <taxon>Ecdysozoa</taxon>
        <taxon>Nematoda</taxon>
        <taxon>Chromadorea</taxon>
        <taxon>Rhabditida</taxon>
        <taxon>Rhabditina</taxon>
        <taxon>Rhabditomorpha</taxon>
        <taxon>Strongyloidea</taxon>
        <taxon>Trichostrongylidae</taxon>
        <taxon>Teladorsagia</taxon>
    </lineage>
</organism>
<dbReference type="Pfam" id="PF03385">
    <property type="entry name" value="STELLO"/>
    <property type="match status" value="1"/>
</dbReference>
<keyword evidence="2" id="KW-1185">Reference proteome</keyword>
<dbReference type="PANTHER" id="PTHR31362:SF0">
    <property type="entry name" value="EXOSTOSIN DOMAIN-CONTAINING PROTEIN-RELATED"/>
    <property type="match status" value="1"/>
</dbReference>
<dbReference type="InterPro" id="IPR005049">
    <property type="entry name" value="STL-like"/>
</dbReference>
<dbReference type="EMBL" id="KZ347096">
    <property type="protein sequence ID" value="PIO68444.1"/>
    <property type="molecule type" value="Genomic_DNA"/>
</dbReference>